<evidence type="ECO:0000313" key="4">
    <source>
        <dbReference type="Proteomes" id="UP001174997"/>
    </source>
</evidence>
<sequence length="138" mass="15293">MHLPTLLPLLTLLTPALSLALTPEQMKVLSSQSSPTSNNNNNNKNNKREDVAGDTGLHIGHDPTYYSDKKQAALSQDWENSRPDMAGFMPGQDPPTKRKRGEEACEFATCDLCFQQDEACVVCNKDVTVDNFGSCFEW</sequence>
<comment type="caution">
    <text evidence="3">The sequence shown here is derived from an EMBL/GenBank/DDBJ whole genome shotgun (WGS) entry which is preliminary data.</text>
</comment>
<accession>A0AA39Z883</accession>
<feature type="compositionally biased region" description="Polar residues" evidence="1">
    <location>
        <begin position="28"/>
        <end position="37"/>
    </location>
</feature>
<proteinExistence type="predicted"/>
<keyword evidence="2" id="KW-0732">Signal</keyword>
<dbReference type="Proteomes" id="UP001174997">
    <property type="component" value="Unassembled WGS sequence"/>
</dbReference>
<evidence type="ECO:0000256" key="2">
    <source>
        <dbReference type="SAM" id="SignalP"/>
    </source>
</evidence>
<name>A0AA39Z883_9PEZI</name>
<protein>
    <submittedName>
        <fullName evidence="3">Uncharacterized protein</fullName>
    </submittedName>
</protein>
<keyword evidence="4" id="KW-1185">Reference proteome</keyword>
<feature type="chain" id="PRO_5041264890" evidence="2">
    <location>
        <begin position="21"/>
        <end position="138"/>
    </location>
</feature>
<gene>
    <name evidence="3" type="ORF">QBC41DRAFT_379131</name>
</gene>
<organism evidence="3 4">
    <name type="scientific">Cercophora samala</name>
    <dbReference type="NCBI Taxonomy" id="330535"/>
    <lineage>
        <taxon>Eukaryota</taxon>
        <taxon>Fungi</taxon>
        <taxon>Dikarya</taxon>
        <taxon>Ascomycota</taxon>
        <taxon>Pezizomycotina</taxon>
        <taxon>Sordariomycetes</taxon>
        <taxon>Sordariomycetidae</taxon>
        <taxon>Sordariales</taxon>
        <taxon>Lasiosphaeriaceae</taxon>
        <taxon>Cercophora</taxon>
    </lineage>
</organism>
<dbReference type="AlphaFoldDB" id="A0AA39Z883"/>
<evidence type="ECO:0000256" key="1">
    <source>
        <dbReference type="SAM" id="MobiDB-lite"/>
    </source>
</evidence>
<reference evidence="3" key="1">
    <citation type="submission" date="2023-06" db="EMBL/GenBank/DDBJ databases">
        <title>Genome-scale phylogeny and comparative genomics of the fungal order Sordariales.</title>
        <authorList>
            <consortium name="Lawrence Berkeley National Laboratory"/>
            <person name="Hensen N."/>
            <person name="Bonometti L."/>
            <person name="Westerberg I."/>
            <person name="Brannstrom I.O."/>
            <person name="Guillou S."/>
            <person name="Cros-Aarteil S."/>
            <person name="Calhoun S."/>
            <person name="Haridas S."/>
            <person name="Kuo A."/>
            <person name="Mondo S."/>
            <person name="Pangilinan J."/>
            <person name="Riley R."/>
            <person name="Labutti K."/>
            <person name="Andreopoulos B."/>
            <person name="Lipzen A."/>
            <person name="Chen C."/>
            <person name="Yanf M."/>
            <person name="Daum C."/>
            <person name="Ng V."/>
            <person name="Clum A."/>
            <person name="Steindorff A."/>
            <person name="Ohm R."/>
            <person name="Martin F."/>
            <person name="Silar P."/>
            <person name="Natvig D."/>
            <person name="Lalanne C."/>
            <person name="Gautier V."/>
            <person name="Ament-Velasquez S.L."/>
            <person name="Kruys A."/>
            <person name="Hutchinson M.I."/>
            <person name="Powell A.J."/>
            <person name="Barry K."/>
            <person name="Miller A.N."/>
            <person name="Grigoriev I.V."/>
            <person name="Debuchy R."/>
            <person name="Gladieux P."/>
            <person name="Thoren M.H."/>
            <person name="Johannesson H."/>
        </authorList>
    </citation>
    <scope>NUCLEOTIDE SEQUENCE</scope>
    <source>
        <strain evidence="3">CBS 307.81</strain>
    </source>
</reference>
<feature type="region of interest" description="Disordered" evidence="1">
    <location>
        <begin position="28"/>
        <end position="62"/>
    </location>
</feature>
<dbReference type="EMBL" id="JAULSY010000106">
    <property type="protein sequence ID" value="KAK0665621.1"/>
    <property type="molecule type" value="Genomic_DNA"/>
</dbReference>
<evidence type="ECO:0000313" key="3">
    <source>
        <dbReference type="EMBL" id="KAK0665621.1"/>
    </source>
</evidence>
<feature type="signal peptide" evidence="2">
    <location>
        <begin position="1"/>
        <end position="20"/>
    </location>
</feature>